<evidence type="ECO:0000256" key="4">
    <source>
        <dbReference type="ARBA" id="ARBA00022801"/>
    </source>
</evidence>
<sequence>MVRVAVGQLSSTSSLSTNVKAVLSLIHRALSVGAEILFLPEASDYISRDAKHSLKIARSIEDSVFVKRIGLELQSLDTKHRSLEVCVGVHEPNNVLHAQHKDNGTPKVKNTLLYFSKAGRIVSSYQKLHLYDVNITNGPIMKESNSVERGAFIHQPFQSAAGVLGLGICYDVRFPELALKLRSRGAQILTFPSAFNTKTGAAHWELLGRARAIDTQCFVVMPAQKGKHNVNIEDDDEGNVVAVEPTGKKITRVSYGHSCIIDPWGTVLAQCSDVNYNNDEPDLCVADVDLAALKKVREDIPLWDHRRTDIFGEYLFNDS</sequence>
<evidence type="ECO:0000259" key="5">
    <source>
        <dbReference type="PROSITE" id="PS50263"/>
    </source>
</evidence>
<evidence type="ECO:0000256" key="3">
    <source>
        <dbReference type="ARBA" id="ARBA00022490"/>
    </source>
</evidence>
<evidence type="ECO:0000256" key="1">
    <source>
        <dbReference type="ARBA" id="ARBA00004496"/>
    </source>
</evidence>
<comment type="subcellular location">
    <subcellularLocation>
        <location evidence="1">Cytoplasm</location>
    </subcellularLocation>
</comment>
<accession>A0A1D2VNN3</accession>
<dbReference type="InterPro" id="IPR045254">
    <property type="entry name" value="Nit1/2_C-N_Hydrolase"/>
</dbReference>
<reference evidence="7" key="1">
    <citation type="submission" date="2016-05" db="EMBL/GenBank/DDBJ databases">
        <title>Comparative genomics of biotechnologically important yeasts.</title>
        <authorList>
            <consortium name="DOE Joint Genome Institute"/>
            <person name="Riley R."/>
            <person name="Haridas S."/>
            <person name="Wolfe K.H."/>
            <person name="Lopes M.R."/>
            <person name="Hittinger C.T."/>
            <person name="Goker M."/>
            <person name="Salamov A."/>
            <person name="Wisecaver J."/>
            <person name="Long T.M."/>
            <person name="Aerts A.L."/>
            <person name="Barry K."/>
            <person name="Choi C."/>
            <person name="Clum A."/>
            <person name="Coughlan A.Y."/>
            <person name="Deshpande S."/>
            <person name="Douglass A.P."/>
            <person name="Hanson S.J."/>
            <person name="Klenk H.-P."/>
            <person name="Labutti K."/>
            <person name="Lapidus A."/>
            <person name="Lindquist E."/>
            <person name="Lipzen A."/>
            <person name="Meier-Kolthoff J.P."/>
            <person name="Ohm R.A."/>
            <person name="Otillar R.P."/>
            <person name="Pangilinan J."/>
            <person name="Peng Y."/>
            <person name="Rokas A."/>
            <person name="Rosa C.A."/>
            <person name="Scheuner C."/>
            <person name="Sibirny A.A."/>
            <person name="Slot J.C."/>
            <person name="Stielow J.B."/>
            <person name="Sun H."/>
            <person name="Kurtzman C.P."/>
            <person name="Blackwell M."/>
            <person name="Grigoriev I.V."/>
            <person name="Jeffries T.W."/>
        </authorList>
    </citation>
    <scope>NUCLEOTIDE SEQUENCE [LARGE SCALE GENOMIC DNA]</scope>
    <source>
        <strain evidence="7">DSM 1968</strain>
    </source>
</reference>
<keyword evidence="4" id="KW-0378">Hydrolase</keyword>
<dbReference type="Proteomes" id="UP000095038">
    <property type="component" value="Unassembled WGS sequence"/>
</dbReference>
<dbReference type="PROSITE" id="PS01227">
    <property type="entry name" value="UPF0012"/>
    <property type="match status" value="1"/>
</dbReference>
<feature type="domain" description="CN hydrolase" evidence="5">
    <location>
        <begin position="2"/>
        <end position="290"/>
    </location>
</feature>
<evidence type="ECO:0000313" key="7">
    <source>
        <dbReference type="Proteomes" id="UP000095038"/>
    </source>
</evidence>
<dbReference type="STRING" id="1344418.A0A1D2VNN3"/>
<evidence type="ECO:0000313" key="6">
    <source>
        <dbReference type="EMBL" id="ODV63213.1"/>
    </source>
</evidence>
<organism evidence="6 7">
    <name type="scientific">Ascoidea rubescens DSM 1968</name>
    <dbReference type="NCBI Taxonomy" id="1344418"/>
    <lineage>
        <taxon>Eukaryota</taxon>
        <taxon>Fungi</taxon>
        <taxon>Dikarya</taxon>
        <taxon>Ascomycota</taxon>
        <taxon>Saccharomycotina</taxon>
        <taxon>Saccharomycetes</taxon>
        <taxon>Ascoideaceae</taxon>
        <taxon>Ascoidea</taxon>
    </lineage>
</organism>
<proteinExistence type="inferred from homology"/>
<keyword evidence="7" id="KW-1185">Reference proteome</keyword>
<dbReference type="AlphaFoldDB" id="A0A1D2VNN3"/>
<gene>
    <name evidence="6" type="ORF">ASCRUDRAFT_31765</name>
</gene>
<dbReference type="FunCoup" id="A0A1D2VNN3">
    <property type="interactions" value="85"/>
</dbReference>
<dbReference type="RefSeq" id="XP_020049520.1">
    <property type="nucleotide sequence ID" value="XM_020190301.1"/>
</dbReference>
<evidence type="ECO:0000256" key="2">
    <source>
        <dbReference type="ARBA" id="ARBA00010613"/>
    </source>
</evidence>
<dbReference type="Gene3D" id="3.60.110.10">
    <property type="entry name" value="Carbon-nitrogen hydrolase"/>
    <property type="match status" value="1"/>
</dbReference>
<dbReference type="PANTHER" id="PTHR23088">
    <property type="entry name" value="NITRILASE-RELATED"/>
    <property type="match status" value="1"/>
</dbReference>
<dbReference type="GO" id="GO:0016811">
    <property type="term" value="F:hydrolase activity, acting on carbon-nitrogen (but not peptide) bonds, in linear amides"/>
    <property type="evidence" value="ECO:0007669"/>
    <property type="project" value="InterPro"/>
</dbReference>
<dbReference type="SUPFAM" id="SSF56317">
    <property type="entry name" value="Carbon-nitrogen hydrolase"/>
    <property type="match status" value="1"/>
</dbReference>
<dbReference type="Pfam" id="PF00795">
    <property type="entry name" value="CN_hydrolase"/>
    <property type="match status" value="1"/>
</dbReference>
<dbReference type="InterPro" id="IPR001110">
    <property type="entry name" value="UPF0012_CS"/>
</dbReference>
<dbReference type="OrthoDB" id="10250282at2759"/>
<dbReference type="FunFam" id="3.60.110.10:FF:000024">
    <property type="entry name" value="Deaminated glutathione amidase"/>
    <property type="match status" value="1"/>
</dbReference>
<dbReference type="InParanoid" id="A0A1D2VNN3"/>
<dbReference type="PANTHER" id="PTHR23088:SF27">
    <property type="entry name" value="DEAMINATED GLUTATHIONE AMIDASE"/>
    <property type="match status" value="1"/>
</dbReference>
<protein>
    <submittedName>
        <fullName evidence="6">Nit protein</fullName>
    </submittedName>
</protein>
<dbReference type="PROSITE" id="PS50263">
    <property type="entry name" value="CN_HYDROLASE"/>
    <property type="match status" value="1"/>
</dbReference>
<dbReference type="InterPro" id="IPR036526">
    <property type="entry name" value="C-N_Hydrolase_sf"/>
</dbReference>
<dbReference type="CDD" id="cd07572">
    <property type="entry name" value="nit"/>
    <property type="match status" value="1"/>
</dbReference>
<dbReference type="InterPro" id="IPR003010">
    <property type="entry name" value="C-N_Hydrolase"/>
</dbReference>
<dbReference type="EMBL" id="KV454476">
    <property type="protein sequence ID" value="ODV63213.1"/>
    <property type="molecule type" value="Genomic_DNA"/>
</dbReference>
<keyword evidence="3" id="KW-0963">Cytoplasm</keyword>
<dbReference type="GeneID" id="30963937"/>
<name>A0A1D2VNN3_9ASCO</name>
<comment type="similarity">
    <text evidence="2">Belongs to the carbon-nitrogen hydrolase superfamily. NIT1/NIT2 family.</text>
</comment>
<dbReference type="GO" id="GO:0005737">
    <property type="term" value="C:cytoplasm"/>
    <property type="evidence" value="ECO:0007669"/>
    <property type="project" value="UniProtKB-SubCell"/>
</dbReference>